<dbReference type="InterPro" id="IPR039164">
    <property type="entry name" value="UBR1-like"/>
</dbReference>
<dbReference type="Proteomes" id="UP001530293">
    <property type="component" value="Unassembled WGS sequence"/>
</dbReference>
<feature type="region of interest" description="Disordered" evidence="2">
    <location>
        <begin position="339"/>
        <end position="371"/>
    </location>
</feature>
<dbReference type="GO" id="GO:0016567">
    <property type="term" value="P:protein ubiquitination"/>
    <property type="evidence" value="ECO:0007669"/>
    <property type="project" value="UniProtKB-UniRule"/>
</dbReference>
<dbReference type="PANTHER" id="PTHR21497">
    <property type="entry name" value="UBIQUITIN LIGASE E3 ALPHA-RELATED"/>
    <property type="match status" value="1"/>
</dbReference>
<comment type="pathway">
    <text evidence="1">Protein modification; protein ubiquitination.</text>
</comment>
<comment type="caution">
    <text evidence="4">The sequence shown here is derived from an EMBL/GenBank/DDBJ whole genome shotgun (WGS) entry which is preliminary data.</text>
</comment>
<comment type="catalytic activity">
    <reaction evidence="1">
        <text>S-ubiquitinyl-[E2 ubiquitin-conjugating enzyme]-L-cysteine + [acceptor protein]-L-lysine = [E2 ubiquitin-conjugating enzyme]-L-cysteine + N(6)-ubiquitinyl-[acceptor protein]-L-lysine.</text>
        <dbReference type="EC" id="2.3.2.27"/>
    </reaction>
</comment>
<feature type="domain" description="E3 ubiquitin-protein ligase UBR-like C-terminal" evidence="3">
    <location>
        <begin position="879"/>
        <end position="1011"/>
    </location>
</feature>
<dbReference type="GO" id="GO:0061630">
    <property type="term" value="F:ubiquitin protein ligase activity"/>
    <property type="evidence" value="ECO:0007669"/>
    <property type="project" value="UniProtKB-UniRule"/>
</dbReference>
<accession>A0ABD3MC71</accession>
<keyword evidence="1" id="KW-0808">Transferase</keyword>
<dbReference type="GO" id="GO:0071596">
    <property type="term" value="P:ubiquitin-dependent protein catabolic process via the N-end rule pathway"/>
    <property type="evidence" value="ECO:0007669"/>
    <property type="project" value="UniProtKB-UniRule"/>
</dbReference>
<evidence type="ECO:0000259" key="3">
    <source>
        <dbReference type="Pfam" id="PF18995"/>
    </source>
</evidence>
<keyword evidence="1" id="KW-0479">Metal-binding</keyword>
<evidence type="ECO:0000256" key="1">
    <source>
        <dbReference type="RuleBase" id="RU366018"/>
    </source>
</evidence>
<dbReference type="EMBL" id="JALLBG020000156">
    <property type="protein sequence ID" value="KAL3761202.1"/>
    <property type="molecule type" value="Genomic_DNA"/>
</dbReference>
<name>A0ABD3MC71_9STRA</name>
<keyword evidence="1" id="KW-0862">Zinc</keyword>
<keyword evidence="1" id="KW-0833">Ubl conjugation pathway</keyword>
<comment type="similarity">
    <text evidence="1">Belongs to the E3 ubiquitin-protein ligase UBR1-like family.</text>
</comment>
<proteinExistence type="inferred from homology"/>
<dbReference type="GO" id="GO:0008270">
    <property type="term" value="F:zinc ion binding"/>
    <property type="evidence" value="ECO:0007669"/>
    <property type="project" value="UniProtKB-UniRule"/>
</dbReference>
<reference evidence="4 5" key="1">
    <citation type="submission" date="2024-10" db="EMBL/GenBank/DDBJ databases">
        <title>Updated reference genomes for cyclostephanoid diatoms.</title>
        <authorList>
            <person name="Roberts W.R."/>
            <person name="Alverson A.J."/>
        </authorList>
    </citation>
    <scope>NUCLEOTIDE SEQUENCE [LARGE SCALE GENOMIC DNA]</scope>
    <source>
        <strain evidence="4 5">AJA232-27</strain>
    </source>
</reference>
<comment type="function">
    <text evidence="1">Ubiquitin ligase protein which is a component of the N-end rule pathway. Recognizes and binds to proteins bearing specific N-terminal residues that are destabilizing according to the N-end rule, leading to their ubiquitination and subsequent degradation.</text>
</comment>
<dbReference type="Pfam" id="PF18995">
    <property type="entry name" value="PRT6_C"/>
    <property type="match status" value="1"/>
</dbReference>
<protein>
    <recommendedName>
        <fullName evidence="1">E3 ubiquitin-protein ligase</fullName>
        <ecNumber evidence="1">2.3.2.27</ecNumber>
    </recommendedName>
</protein>
<dbReference type="PANTHER" id="PTHR21497:SF24">
    <property type="entry name" value="E3 UBIQUITIN-PROTEIN LIGASE UBR1"/>
    <property type="match status" value="1"/>
</dbReference>
<keyword evidence="1" id="KW-0863">Zinc-finger</keyword>
<keyword evidence="5" id="KW-1185">Reference proteome</keyword>
<evidence type="ECO:0000313" key="4">
    <source>
        <dbReference type="EMBL" id="KAL3761202.1"/>
    </source>
</evidence>
<dbReference type="AlphaFoldDB" id="A0ABD3MC71"/>
<feature type="non-terminal residue" evidence="4">
    <location>
        <position position="1"/>
    </location>
</feature>
<dbReference type="EC" id="2.3.2.27" evidence="1"/>
<gene>
    <name evidence="4" type="ORF">ACHAWU_000297</name>
</gene>
<organism evidence="4 5">
    <name type="scientific">Discostella pseudostelligera</name>
    <dbReference type="NCBI Taxonomy" id="259834"/>
    <lineage>
        <taxon>Eukaryota</taxon>
        <taxon>Sar</taxon>
        <taxon>Stramenopiles</taxon>
        <taxon>Ochrophyta</taxon>
        <taxon>Bacillariophyta</taxon>
        <taxon>Coscinodiscophyceae</taxon>
        <taxon>Thalassiosirophycidae</taxon>
        <taxon>Stephanodiscales</taxon>
        <taxon>Stephanodiscaceae</taxon>
        <taxon>Discostella</taxon>
    </lineage>
</organism>
<feature type="compositionally biased region" description="Acidic residues" evidence="2">
    <location>
        <begin position="713"/>
        <end position="733"/>
    </location>
</feature>
<sequence>HFHCVEAHCLSLHQRAAGNQPFDGRFSANIEDGEFLCPLCKQLSNILIPEDKPAESNDGVLFPQTLTHSTSSASMREEKEGFEILKNNLISSPADVTIIRNILTRKSVVSFSGAPSKYDLATQQFGSNLSQAMQLSSEKVGSFQLHPALRRWDFEDDDQVESPLFQASPRIGSILRLMRRLFISWAAVGHGAEASEASGRYSRQEVFGEVIYTSTDPWSDYTRNGRDSHPMMLELRRTIAASASLFDVVTFEMGKQLGSTQMKTKGEAVSILGSLISDILEGKHWMVNSSTATDEWRVITAMIAAMPCHVSKDDTIAPRLEARSVAAAMWAITGSQQTQSSGSAVAMHLDSNDESEEDGSSGNQDVERISDDPVRNESEYIQIRPLLPPKPLSIYRVEKNLGVQLGPSWGELDPFNVEGDSQNQFAFRPAVASAFLYVPLLAWDLTTLAGAVFSSLLSNSKSNPCLSHCELVQSAKVLLVGRLIQVLSTPGGFLVSRNDQDEVDDMDEDIIWDDEKKKRESTALKELLVFCRKFLPGAIEPGADVLDEPALLQNVSSAILPFGRTLILLLRASSSALSQRNRRNIKVGSTDGINADKVVDQICGDPAIMTIEDGFRLLEVIGAPLPSSIVSLDTNYSSWSSLITRWLTALVGFDSYHGTRGKGLVYEDGSWISVVPNNSPLDESKLPCAPQFENLHVETSSSAVEVARLPTQNEEDIDSDEDDSVGDFEDESDGISRSFSDEDEVMEIVDDALADDTDEEHDDALADYEIDMDVDFDDFENQGRNDYFDLYSDVDDASDVNAELGEPDGIKIPGPSDPMFAYVSRSAIIPYQPSILGINELGPGPRGEQGGMFECNVASSVMKDLSHLGSIHRPGHPPSCLIKLPTSFVELYNIVNRVKGRDSRTDDTDDDGGSETAICLLTGTVMRSGTIRRLKESRSPGTCTLHARKVGSGIGIFFLVQKCTVLLMHNNKAAYSPSLYVDEHGEEDVGLRRGRPLYFSDERYQALETLWRTHGIPREVSQIRSTSDRVIRDNWY</sequence>
<evidence type="ECO:0000313" key="5">
    <source>
        <dbReference type="Proteomes" id="UP001530293"/>
    </source>
</evidence>
<feature type="region of interest" description="Disordered" evidence="2">
    <location>
        <begin position="710"/>
        <end position="736"/>
    </location>
</feature>
<dbReference type="InterPro" id="IPR044046">
    <property type="entry name" value="E3_ligase_UBR-like_C"/>
</dbReference>
<evidence type="ECO:0000256" key="2">
    <source>
        <dbReference type="SAM" id="MobiDB-lite"/>
    </source>
</evidence>